<feature type="compositionally biased region" description="Low complexity" evidence="1">
    <location>
        <begin position="187"/>
        <end position="196"/>
    </location>
</feature>
<feature type="non-terminal residue" evidence="2">
    <location>
        <position position="1"/>
    </location>
</feature>
<dbReference type="EMBL" id="CAUYUJ010007423">
    <property type="protein sequence ID" value="CAK0820681.1"/>
    <property type="molecule type" value="Genomic_DNA"/>
</dbReference>
<organism evidence="2 3">
    <name type="scientific">Prorocentrum cordatum</name>
    <dbReference type="NCBI Taxonomy" id="2364126"/>
    <lineage>
        <taxon>Eukaryota</taxon>
        <taxon>Sar</taxon>
        <taxon>Alveolata</taxon>
        <taxon>Dinophyceae</taxon>
        <taxon>Prorocentrales</taxon>
        <taxon>Prorocentraceae</taxon>
        <taxon>Prorocentrum</taxon>
    </lineage>
</organism>
<feature type="non-terminal residue" evidence="2">
    <location>
        <position position="294"/>
    </location>
</feature>
<comment type="caution">
    <text evidence="2">The sequence shown here is derived from an EMBL/GenBank/DDBJ whole genome shotgun (WGS) entry which is preliminary data.</text>
</comment>
<proteinExistence type="predicted"/>
<protein>
    <recommendedName>
        <fullName evidence="4">Methyltransferase domain-containing protein</fullName>
    </recommendedName>
</protein>
<feature type="compositionally biased region" description="Basic and acidic residues" evidence="1">
    <location>
        <begin position="30"/>
        <end position="44"/>
    </location>
</feature>
<sequence>TGTPPGACGAVADGVATHLYDCFYGRTRDQRHDQGRHGLGEAGRRAHAPGRGRDAPLPAEAPPRRLLRVGLPDTPSLIGTSNKNADRLAVTLASVLAGLPPLSVHLKIDAEGGEWAQLEALLQSPEDLGRIRTLDMEIHFYMDEWSAAAQCQHAEELSRKVGVVEELARVFAVAGTTLQATLEKQARAAADPAGPRRGSELDPSAGFPPKCVISSTGWNLNIRHVLPELCQPPAPPRVGPLPAEAGVAGMEASGQRARAAARRGPLREALAWPPPRGPPGHPWTAVGFWRQVGG</sequence>
<feature type="region of interest" description="Disordered" evidence="1">
    <location>
        <begin position="185"/>
        <end position="205"/>
    </location>
</feature>
<accession>A0ABN9RQN8</accession>
<name>A0ABN9RQN8_9DINO</name>
<evidence type="ECO:0000313" key="2">
    <source>
        <dbReference type="EMBL" id="CAK0820681.1"/>
    </source>
</evidence>
<evidence type="ECO:0008006" key="4">
    <source>
        <dbReference type="Google" id="ProtNLM"/>
    </source>
</evidence>
<evidence type="ECO:0000313" key="3">
    <source>
        <dbReference type="Proteomes" id="UP001189429"/>
    </source>
</evidence>
<evidence type="ECO:0000256" key="1">
    <source>
        <dbReference type="SAM" id="MobiDB-lite"/>
    </source>
</evidence>
<feature type="region of interest" description="Disordered" evidence="1">
    <location>
        <begin position="30"/>
        <end position="61"/>
    </location>
</feature>
<reference evidence="2" key="1">
    <citation type="submission" date="2023-10" db="EMBL/GenBank/DDBJ databases">
        <authorList>
            <person name="Chen Y."/>
            <person name="Shah S."/>
            <person name="Dougan E. K."/>
            <person name="Thang M."/>
            <person name="Chan C."/>
        </authorList>
    </citation>
    <scope>NUCLEOTIDE SEQUENCE [LARGE SCALE GENOMIC DNA]</scope>
</reference>
<keyword evidence="3" id="KW-1185">Reference proteome</keyword>
<gene>
    <name evidence="2" type="ORF">PCOR1329_LOCUS22259</name>
</gene>
<dbReference type="Proteomes" id="UP001189429">
    <property type="component" value="Unassembled WGS sequence"/>
</dbReference>